<dbReference type="InterPro" id="IPR019632">
    <property type="entry name" value="DUF2497"/>
</dbReference>
<evidence type="ECO:0000256" key="1">
    <source>
        <dbReference type="SAM" id="MobiDB-lite"/>
    </source>
</evidence>
<evidence type="ECO:0000313" key="2">
    <source>
        <dbReference type="EMBL" id="SEQ84667.1"/>
    </source>
</evidence>
<evidence type="ECO:0008006" key="4">
    <source>
        <dbReference type="Google" id="ProtNLM"/>
    </source>
</evidence>
<dbReference type="EMBL" id="FOFG01000008">
    <property type="protein sequence ID" value="SEQ84667.1"/>
    <property type="molecule type" value="Genomic_DNA"/>
</dbReference>
<name>A0A1H9JD28_9HYPH</name>
<gene>
    <name evidence="2" type="ORF">SAMN05216548_10878</name>
</gene>
<accession>A0A1H9JD28</accession>
<dbReference type="Proteomes" id="UP000199647">
    <property type="component" value="Unassembled WGS sequence"/>
</dbReference>
<dbReference type="RefSeq" id="WP_238858298.1">
    <property type="nucleotide sequence ID" value="NZ_FOFG01000008.1"/>
</dbReference>
<reference evidence="2 3" key="1">
    <citation type="submission" date="2016-10" db="EMBL/GenBank/DDBJ databases">
        <authorList>
            <person name="de Groot N.N."/>
        </authorList>
    </citation>
    <scope>NUCLEOTIDE SEQUENCE [LARGE SCALE GENOMIC DNA]</scope>
    <source>
        <strain evidence="2 3">A52C2</strain>
    </source>
</reference>
<protein>
    <recommendedName>
        <fullName evidence="4">DUF2497 domain-containing protein</fullName>
    </recommendedName>
</protein>
<feature type="region of interest" description="Disordered" evidence="1">
    <location>
        <begin position="27"/>
        <end position="54"/>
    </location>
</feature>
<evidence type="ECO:0000313" key="3">
    <source>
        <dbReference type="Proteomes" id="UP000199647"/>
    </source>
</evidence>
<dbReference type="AlphaFoldDB" id="A0A1H9JD28"/>
<proteinExistence type="predicted"/>
<dbReference type="Pfam" id="PF10691">
    <property type="entry name" value="DUF2497"/>
    <property type="match status" value="1"/>
</dbReference>
<organism evidence="2 3">
    <name type="scientific">Faunimonas pinastri</name>
    <dbReference type="NCBI Taxonomy" id="1855383"/>
    <lineage>
        <taxon>Bacteria</taxon>
        <taxon>Pseudomonadati</taxon>
        <taxon>Pseudomonadota</taxon>
        <taxon>Alphaproteobacteria</taxon>
        <taxon>Hyphomicrobiales</taxon>
        <taxon>Afifellaceae</taxon>
        <taxon>Faunimonas</taxon>
    </lineage>
</organism>
<sequence length="173" mass="18896">MANQSAAYEPSMEEILASIRQIISEDSEAASARDAGQAPAQPARSRGAEGRTFEAARRASGELGIFAEPRPVEQAPIAVAHAEPDAGHEMMDQESGGHPHQETSLISREADQQVSGAFSDLATLVFTQNARTLDDVVADLLRPMLKDWLDENLPPLVERLVREEIERVSRGRR</sequence>
<dbReference type="STRING" id="1855383.SAMN05216548_10878"/>
<keyword evidence="3" id="KW-1185">Reference proteome</keyword>